<feature type="region of interest" description="Disordered" evidence="1">
    <location>
        <begin position="86"/>
        <end position="122"/>
    </location>
</feature>
<dbReference type="AlphaFoldDB" id="B8BZS1"/>
<organism evidence="2 3">
    <name type="scientific">Thalassiosira pseudonana</name>
    <name type="common">Marine diatom</name>
    <name type="synonym">Cyclotella nana</name>
    <dbReference type="NCBI Taxonomy" id="35128"/>
    <lineage>
        <taxon>Eukaryota</taxon>
        <taxon>Sar</taxon>
        <taxon>Stramenopiles</taxon>
        <taxon>Ochrophyta</taxon>
        <taxon>Bacillariophyta</taxon>
        <taxon>Coscinodiscophyceae</taxon>
        <taxon>Thalassiosirophycidae</taxon>
        <taxon>Thalassiosirales</taxon>
        <taxon>Thalassiosiraceae</taxon>
        <taxon>Thalassiosira</taxon>
    </lineage>
</organism>
<gene>
    <name evidence="2" type="ORF">THAPSDRAFT_4607</name>
</gene>
<dbReference type="KEGG" id="tps:THAPSDRAFT_4607"/>
<dbReference type="InParanoid" id="B8BZS1"/>
<keyword evidence="3" id="KW-1185">Reference proteome</keyword>
<sequence>MPRLSIPWKRNRRNSNANSDYLNLSKGDANNTSLTRDTSFSFLGKTRSRSSFPLTLNKDTPKVVTNKNVSKPKVAAPPVLKRTSSFKNRRGAAYGSRTGQYGRKNGDDRSINSTESTLTDGSSLRSYELRNQACAEVGNFFGDAALCLLDGFANVLTIIHGDCAESSYEWRDRREYCGDNKRRQRGRSKSRRSKKKPEQYDADCMSKGDTTVSWGMNAFEGEDIDAKMVPENEGVSRDQHEAAVKNKNELVSESFECDSVGIPETKPLNKEKARVQNASEIVDSSFNLFADFDTAEVLEQNETTVAKEVETITVEHAAAQKTTTKSCACCGVSSTQERVVKLKICSR</sequence>
<feature type="compositionally biased region" description="Basic residues" evidence="1">
    <location>
        <begin position="182"/>
        <end position="195"/>
    </location>
</feature>
<feature type="region of interest" description="Disordered" evidence="1">
    <location>
        <begin position="179"/>
        <end position="206"/>
    </location>
</feature>
<proteinExistence type="predicted"/>
<accession>B8BZS1</accession>
<dbReference type="EMBL" id="CM000641">
    <property type="protein sequence ID" value="EED93396.1"/>
    <property type="molecule type" value="Genomic_DNA"/>
</dbReference>
<dbReference type="Proteomes" id="UP000001449">
    <property type="component" value="Chromosome 4"/>
</dbReference>
<evidence type="ECO:0000256" key="1">
    <source>
        <dbReference type="SAM" id="MobiDB-lite"/>
    </source>
</evidence>
<name>B8BZS1_THAPS</name>
<feature type="compositionally biased region" description="Polar residues" evidence="1">
    <location>
        <begin position="14"/>
        <end position="36"/>
    </location>
</feature>
<reference evidence="2 3" key="1">
    <citation type="journal article" date="2004" name="Science">
        <title>The genome of the diatom Thalassiosira pseudonana: ecology, evolution, and metabolism.</title>
        <authorList>
            <person name="Armbrust E.V."/>
            <person name="Berges J.A."/>
            <person name="Bowler C."/>
            <person name="Green B.R."/>
            <person name="Martinez D."/>
            <person name="Putnam N.H."/>
            <person name="Zhou S."/>
            <person name="Allen A.E."/>
            <person name="Apt K.E."/>
            <person name="Bechner M."/>
            <person name="Brzezinski M.A."/>
            <person name="Chaal B.K."/>
            <person name="Chiovitti A."/>
            <person name="Davis A.K."/>
            <person name="Demarest M.S."/>
            <person name="Detter J.C."/>
            <person name="Glavina T."/>
            <person name="Goodstein D."/>
            <person name="Hadi M.Z."/>
            <person name="Hellsten U."/>
            <person name="Hildebrand M."/>
            <person name="Jenkins B.D."/>
            <person name="Jurka J."/>
            <person name="Kapitonov V.V."/>
            <person name="Kroger N."/>
            <person name="Lau W.W."/>
            <person name="Lane T.W."/>
            <person name="Larimer F.W."/>
            <person name="Lippmeier J.C."/>
            <person name="Lucas S."/>
            <person name="Medina M."/>
            <person name="Montsant A."/>
            <person name="Obornik M."/>
            <person name="Parker M.S."/>
            <person name="Palenik B."/>
            <person name="Pazour G.J."/>
            <person name="Richardson P.M."/>
            <person name="Rynearson T.A."/>
            <person name="Saito M.A."/>
            <person name="Schwartz D.C."/>
            <person name="Thamatrakoln K."/>
            <person name="Valentin K."/>
            <person name="Vardi A."/>
            <person name="Wilkerson F.P."/>
            <person name="Rokhsar D.S."/>
        </authorList>
    </citation>
    <scope>NUCLEOTIDE SEQUENCE [LARGE SCALE GENOMIC DNA]</scope>
    <source>
        <strain evidence="2 3">CCMP1335</strain>
    </source>
</reference>
<feature type="compositionally biased region" description="Polar residues" evidence="1">
    <location>
        <begin position="111"/>
        <end position="122"/>
    </location>
</feature>
<reference evidence="2 3" key="2">
    <citation type="journal article" date="2008" name="Nature">
        <title>The Phaeodactylum genome reveals the evolutionary history of diatom genomes.</title>
        <authorList>
            <person name="Bowler C."/>
            <person name="Allen A.E."/>
            <person name="Badger J.H."/>
            <person name="Grimwood J."/>
            <person name="Jabbari K."/>
            <person name="Kuo A."/>
            <person name="Maheswari U."/>
            <person name="Martens C."/>
            <person name="Maumus F."/>
            <person name="Otillar R.P."/>
            <person name="Rayko E."/>
            <person name="Salamov A."/>
            <person name="Vandepoele K."/>
            <person name="Beszteri B."/>
            <person name="Gruber A."/>
            <person name="Heijde M."/>
            <person name="Katinka M."/>
            <person name="Mock T."/>
            <person name="Valentin K."/>
            <person name="Verret F."/>
            <person name="Berges J.A."/>
            <person name="Brownlee C."/>
            <person name="Cadoret J.P."/>
            <person name="Chiovitti A."/>
            <person name="Choi C.J."/>
            <person name="Coesel S."/>
            <person name="De Martino A."/>
            <person name="Detter J.C."/>
            <person name="Durkin C."/>
            <person name="Falciatore A."/>
            <person name="Fournet J."/>
            <person name="Haruta M."/>
            <person name="Huysman M.J."/>
            <person name="Jenkins B.D."/>
            <person name="Jiroutova K."/>
            <person name="Jorgensen R.E."/>
            <person name="Joubert Y."/>
            <person name="Kaplan A."/>
            <person name="Kroger N."/>
            <person name="Kroth P.G."/>
            <person name="La Roche J."/>
            <person name="Lindquist E."/>
            <person name="Lommer M."/>
            <person name="Martin-Jezequel V."/>
            <person name="Lopez P.J."/>
            <person name="Lucas S."/>
            <person name="Mangogna M."/>
            <person name="McGinnis K."/>
            <person name="Medlin L.K."/>
            <person name="Montsant A."/>
            <person name="Oudot-Le Secq M.P."/>
            <person name="Napoli C."/>
            <person name="Obornik M."/>
            <person name="Parker M.S."/>
            <person name="Petit J.L."/>
            <person name="Porcel B.M."/>
            <person name="Poulsen N."/>
            <person name="Robison M."/>
            <person name="Rychlewski L."/>
            <person name="Rynearson T.A."/>
            <person name="Schmutz J."/>
            <person name="Shapiro H."/>
            <person name="Siaut M."/>
            <person name="Stanley M."/>
            <person name="Sussman M.R."/>
            <person name="Taylor A.R."/>
            <person name="Vardi A."/>
            <person name="von Dassow P."/>
            <person name="Vyverman W."/>
            <person name="Willis A."/>
            <person name="Wyrwicz L.S."/>
            <person name="Rokhsar D.S."/>
            <person name="Weissenbach J."/>
            <person name="Armbrust E.V."/>
            <person name="Green B.R."/>
            <person name="Van de Peer Y."/>
            <person name="Grigoriev I.V."/>
        </authorList>
    </citation>
    <scope>NUCLEOTIDE SEQUENCE [LARGE SCALE GENOMIC DNA]</scope>
    <source>
        <strain evidence="2 3">CCMP1335</strain>
    </source>
</reference>
<dbReference type="HOGENOM" id="CLU_800482_0_0_1"/>
<evidence type="ECO:0000313" key="3">
    <source>
        <dbReference type="Proteomes" id="UP000001449"/>
    </source>
</evidence>
<dbReference type="GeneID" id="7448836"/>
<protein>
    <submittedName>
        <fullName evidence="2">Uncharacterized protein</fullName>
    </submittedName>
</protein>
<dbReference type="PaxDb" id="35128-Thaps4607"/>
<evidence type="ECO:0000313" key="2">
    <source>
        <dbReference type="EMBL" id="EED93396.1"/>
    </source>
</evidence>
<feature type="region of interest" description="Disordered" evidence="1">
    <location>
        <begin position="1"/>
        <end position="36"/>
    </location>
</feature>
<dbReference type="RefSeq" id="XP_002289859.1">
    <property type="nucleotide sequence ID" value="XM_002289823.1"/>
</dbReference>